<accession>A0A8J5GXZ7</accession>
<dbReference type="SUPFAM" id="SSF81811">
    <property type="entry name" value="Helical domain of Sec23/24"/>
    <property type="match status" value="1"/>
</dbReference>
<dbReference type="InterPro" id="IPR050550">
    <property type="entry name" value="SEC23_SEC24_subfamily"/>
</dbReference>
<feature type="domain" description="Sec23/Sec24 helical" evidence="2">
    <location>
        <begin position="127"/>
        <end position="226"/>
    </location>
</feature>
<sequence length="583" mass="65687">MLQVYYYYPFSAVSDPGKLYNDLRWNLSRPQGFEAVMRVRCSQGLQVQEYAGSFCKRIPTDIDLPAIDCDKTIMVTFKYDDKFQENSECAFQCALLYTTVYGQRRIKVINLSLPCTSMLSNLFRTADLDTQFACILKQAASSILVNSLSQVREQIINLCINILHAYRKFCATVSSSGQLILPEALKLLPLYTLALVKSIGLRNDGRLDDRCYWVSHVMSLSISLAIPLVYPRMISIHDLTEKENDGSLSSSTIPLSSEHINDDGIYLLENGEDCLIYVGNMVNPDTLQKLFGVTSVDGLSTQDFWIQLLVFLVFQFDSRCIIPFYVGKPPLRPFYLSGALVKSIGLRNDGRLDDRCYWVSHVMSLSISLAIPLVYPRMISIHDLTEKENDGSLSSSTIPLSSEHINDDGIYLLENGEDCLIYVGNMVNPDTLQKLFGVTSVDGLSTQLVLQQFDNDLSEKLSDVINEIRQQRCSYLRLRLCRKGDPTGTHFLSYMVEDKTPGGLSYVEFLKAADASLLLIRNEMAIIGVCCSFHNFQHLKLTIEDVSASKFTWLGSLDLVFENFPFNVTFRQVVYDINAEVGA</sequence>
<comment type="caution">
    <text evidence="4">The sequence shown here is derived from an EMBL/GenBank/DDBJ whole genome shotgun (WGS) entry which is preliminary data.</text>
</comment>
<feature type="domain" description="Sec23/Sec24 beta-sandwich" evidence="3">
    <location>
        <begin position="32"/>
        <end position="116"/>
    </location>
</feature>
<dbReference type="InterPro" id="IPR029006">
    <property type="entry name" value="ADF-H/Gelsolin-like_dom_sf"/>
</dbReference>
<evidence type="ECO:0000313" key="5">
    <source>
        <dbReference type="Proteomes" id="UP000734854"/>
    </source>
</evidence>
<dbReference type="GO" id="GO:0030127">
    <property type="term" value="C:COPII vesicle coat"/>
    <property type="evidence" value="ECO:0007669"/>
    <property type="project" value="InterPro"/>
</dbReference>
<dbReference type="Pfam" id="PF00626">
    <property type="entry name" value="Gelsolin"/>
    <property type="match status" value="2"/>
</dbReference>
<dbReference type="EMBL" id="JACMSC010000007">
    <property type="protein sequence ID" value="KAG6513913.1"/>
    <property type="molecule type" value="Genomic_DNA"/>
</dbReference>
<keyword evidence="5" id="KW-1185">Reference proteome</keyword>
<evidence type="ECO:0000259" key="1">
    <source>
        <dbReference type="Pfam" id="PF00626"/>
    </source>
</evidence>
<gene>
    <name evidence="4" type="ORF">ZIOFF_024250</name>
</gene>
<evidence type="ECO:0000313" key="4">
    <source>
        <dbReference type="EMBL" id="KAG6513913.1"/>
    </source>
</evidence>
<dbReference type="InterPro" id="IPR007123">
    <property type="entry name" value="Gelsolin-like_dom"/>
</dbReference>
<dbReference type="Pfam" id="PF08033">
    <property type="entry name" value="Sec23_BS"/>
    <property type="match status" value="1"/>
</dbReference>
<dbReference type="InterPro" id="IPR012990">
    <property type="entry name" value="Beta-sandwich_Sec23_24"/>
</dbReference>
<evidence type="ECO:0000259" key="2">
    <source>
        <dbReference type="Pfam" id="PF04815"/>
    </source>
</evidence>
<dbReference type="Gene3D" id="2.60.40.1670">
    <property type="entry name" value="beta-sandwich domain of Sec23/24"/>
    <property type="match status" value="1"/>
</dbReference>
<dbReference type="SUPFAM" id="SSF82754">
    <property type="entry name" value="C-terminal, gelsolin-like domain of Sec23/24"/>
    <property type="match status" value="2"/>
</dbReference>
<dbReference type="Pfam" id="PF04815">
    <property type="entry name" value="Sec23_helical"/>
    <property type="match status" value="1"/>
</dbReference>
<organism evidence="4 5">
    <name type="scientific">Zingiber officinale</name>
    <name type="common">Ginger</name>
    <name type="synonym">Amomum zingiber</name>
    <dbReference type="NCBI Taxonomy" id="94328"/>
    <lineage>
        <taxon>Eukaryota</taxon>
        <taxon>Viridiplantae</taxon>
        <taxon>Streptophyta</taxon>
        <taxon>Embryophyta</taxon>
        <taxon>Tracheophyta</taxon>
        <taxon>Spermatophyta</taxon>
        <taxon>Magnoliopsida</taxon>
        <taxon>Liliopsida</taxon>
        <taxon>Zingiberales</taxon>
        <taxon>Zingiberaceae</taxon>
        <taxon>Zingiber</taxon>
    </lineage>
</organism>
<reference evidence="4 5" key="1">
    <citation type="submission" date="2020-08" db="EMBL/GenBank/DDBJ databases">
        <title>Plant Genome Project.</title>
        <authorList>
            <person name="Zhang R.-G."/>
        </authorList>
    </citation>
    <scope>NUCLEOTIDE SEQUENCE [LARGE SCALE GENOMIC DNA]</scope>
    <source>
        <tissue evidence="4">Rhizome</tissue>
    </source>
</reference>
<evidence type="ECO:0000259" key="3">
    <source>
        <dbReference type="Pfam" id="PF08033"/>
    </source>
</evidence>
<dbReference type="GO" id="GO:0006886">
    <property type="term" value="P:intracellular protein transport"/>
    <property type="evidence" value="ECO:0007669"/>
    <property type="project" value="InterPro"/>
</dbReference>
<name>A0A8J5GXZ7_ZINOF</name>
<feature type="domain" description="Gelsolin-like" evidence="1">
    <location>
        <begin position="397"/>
        <end position="459"/>
    </location>
</feature>
<dbReference type="Gene3D" id="1.20.120.730">
    <property type="entry name" value="Sec23/Sec24 helical domain"/>
    <property type="match status" value="1"/>
</dbReference>
<dbReference type="GO" id="GO:0000149">
    <property type="term" value="F:SNARE binding"/>
    <property type="evidence" value="ECO:0007669"/>
    <property type="project" value="TreeGrafter"/>
</dbReference>
<dbReference type="SUPFAM" id="SSF81995">
    <property type="entry name" value="beta-sandwich domain of Sec23/24"/>
    <property type="match status" value="1"/>
</dbReference>
<dbReference type="GO" id="GO:0008270">
    <property type="term" value="F:zinc ion binding"/>
    <property type="evidence" value="ECO:0007669"/>
    <property type="project" value="TreeGrafter"/>
</dbReference>
<dbReference type="GO" id="GO:0070971">
    <property type="term" value="C:endoplasmic reticulum exit site"/>
    <property type="evidence" value="ECO:0007669"/>
    <property type="project" value="TreeGrafter"/>
</dbReference>
<dbReference type="GO" id="GO:0090110">
    <property type="term" value="P:COPII-coated vesicle cargo loading"/>
    <property type="evidence" value="ECO:0007669"/>
    <property type="project" value="TreeGrafter"/>
</dbReference>
<proteinExistence type="predicted"/>
<dbReference type="PANTHER" id="PTHR13803:SF4">
    <property type="entry name" value="SECRETORY 24CD, ISOFORM C"/>
    <property type="match status" value="1"/>
</dbReference>
<dbReference type="PANTHER" id="PTHR13803">
    <property type="entry name" value="SEC24-RELATED PROTEIN"/>
    <property type="match status" value="1"/>
</dbReference>
<dbReference type="AlphaFoldDB" id="A0A8J5GXZ7"/>
<protein>
    <submittedName>
        <fullName evidence="4">Uncharacterized protein</fullName>
    </submittedName>
</protein>
<dbReference type="InterPro" id="IPR036175">
    <property type="entry name" value="Sec23/24_helical_dom_sf"/>
</dbReference>
<feature type="domain" description="Gelsolin-like" evidence="1">
    <location>
        <begin position="252"/>
        <end position="300"/>
    </location>
</feature>
<dbReference type="InterPro" id="IPR006900">
    <property type="entry name" value="Sec23/24_helical_dom"/>
</dbReference>
<dbReference type="Gene3D" id="3.40.20.10">
    <property type="entry name" value="Severin"/>
    <property type="match status" value="1"/>
</dbReference>
<dbReference type="Proteomes" id="UP000734854">
    <property type="component" value="Unassembled WGS sequence"/>
</dbReference>
<dbReference type="InterPro" id="IPR036180">
    <property type="entry name" value="Gelsolin-like_dom_sf"/>
</dbReference>